<dbReference type="Proteomes" id="UP000287394">
    <property type="component" value="Chromosome"/>
</dbReference>
<evidence type="ECO:0008006" key="3">
    <source>
        <dbReference type="Google" id="ProtNLM"/>
    </source>
</evidence>
<accession>A0A9N7KZ36</accession>
<dbReference type="KEGG" id="ccot:CCAX7_11190"/>
<organism evidence="1 2">
    <name type="scientific">Capsulimonas corticalis</name>
    <dbReference type="NCBI Taxonomy" id="2219043"/>
    <lineage>
        <taxon>Bacteria</taxon>
        <taxon>Bacillati</taxon>
        <taxon>Armatimonadota</taxon>
        <taxon>Armatimonadia</taxon>
        <taxon>Capsulimonadales</taxon>
        <taxon>Capsulimonadaceae</taxon>
        <taxon>Capsulimonas</taxon>
    </lineage>
</organism>
<dbReference type="Pfam" id="PF11383">
    <property type="entry name" value="DUF3187"/>
    <property type="match status" value="1"/>
</dbReference>
<evidence type="ECO:0000313" key="2">
    <source>
        <dbReference type="Proteomes" id="UP000287394"/>
    </source>
</evidence>
<sequence length="331" mass="35084">MLACLASAHADTSFQGPADLRNQRPYQLLFLGFSPQSASVLPDGRTRVSAQFDIANDVLAPSPKEGAAVREDTETQRLALSYARGVGGGFEASAIIPVVARNGGVLDKLAETYHRLVGFDHPTRDVYFGRRDLPSYQSVVSFDRPGGDSATFGAAFGLGDTQLTLKHALLRGLRTGVAARLGITLPTGDKNHLLGSGGVDYGADLDVDQMLSSRLAVYANLSAVQIGRDSALGNAARSSIYHTSAALEYVSSSSSSWILQTEEGSAAVRTGNAFADGTQSTIAVAYRRRSSHGVAWTYACTENGDLFNYGAPSLAQIGPDITFSVGWEKRD</sequence>
<dbReference type="EMBL" id="AP025739">
    <property type="protein sequence ID" value="BDI29068.1"/>
    <property type="molecule type" value="Genomic_DNA"/>
</dbReference>
<proteinExistence type="predicted"/>
<evidence type="ECO:0000313" key="1">
    <source>
        <dbReference type="EMBL" id="BDI29068.1"/>
    </source>
</evidence>
<protein>
    <recommendedName>
        <fullName evidence="3">DUF3187 family protein</fullName>
    </recommendedName>
</protein>
<gene>
    <name evidence="1" type="ORF">CCAX7_11190</name>
</gene>
<reference evidence="1 2" key="1">
    <citation type="journal article" date="2019" name="Int. J. Syst. Evol. Microbiol.">
        <title>Capsulimonas corticalis gen. nov., sp. nov., an aerobic capsulated bacterium, of a novel bacterial order, Capsulimonadales ord. nov., of the class Armatimonadia of the phylum Armatimonadetes.</title>
        <authorList>
            <person name="Li J."/>
            <person name="Kudo C."/>
            <person name="Tonouchi A."/>
        </authorList>
    </citation>
    <scope>NUCLEOTIDE SEQUENCE [LARGE SCALE GENOMIC DNA]</scope>
    <source>
        <strain evidence="1 2">AX-7</strain>
    </source>
</reference>
<keyword evidence="2" id="KW-1185">Reference proteome</keyword>
<name>A0A9N7KZ36_9BACT</name>
<dbReference type="InterPro" id="IPR021523">
    <property type="entry name" value="DUF3187"/>
</dbReference>
<dbReference type="AlphaFoldDB" id="A0A9N7KZ36"/>